<proteinExistence type="predicted"/>
<sequence>MMELDSVKGQLAVVKGQANGGYNHTSFQEEKSKVAEDRALKAKVALEETHVQVEQRMLDFICSFGTPYEEYAKESSPYVASFSSQVGGSSSLSTLVDPAG</sequence>
<organism evidence="1 2">
    <name type="scientific">Cinchona calisaya</name>
    <dbReference type="NCBI Taxonomy" id="153742"/>
    <lineage>
        <taxon>Eukaryota</taxon>
        <taxon>Viridiplantae</taxon>
        <taxon>Streptophyta</taxon>
        <taxon>Embryophyta</taxon>
        <taxon>Tracheophyta</taxon>
        <taxon>Spermatophyta</taxon>
        <taxon>Magnoliopsida</taxon>
        <taxon>eudicotyledons</taxon>
        <taxon>Gunneridae</taxon>
        <taxon>Pentapetalae</taxon>
        <taxon>asterids</taxon>
        <taxon>lamiids</taxon>
        <taxon>Gentianales</taxon>
        <taxon>Rubiaceae</taxon>
        <taxon>Cinchonoideae</taxon>
        <taxon>Cinchoneae</taxon>
        <taxon>Cinchona</taxon>
    </lineage>
</organism>
<reference evidence="1 2" key="1">
    <citation type="submission" date="2024-11" db="EMBL/GenBank/DDBJ databases">
        <title>A near-complete genome assembly of Cinchona calisaya.</title>
        <authorList>
            <person name="Lian D.C."/>
            <person name="Zhao X.W."/>
            <person name="Wei L."/>
        </authorList>
    </citation>
    <scope>NUCLEOTIDE SEQUENCE [LARGE SCALE GENOMIC DNA]</scope>
    <source>
        <tissue evidence="1">Nenye</tissue>
    </source>
</reference>
<evidence type="ECO:0000313" key="1">
    <source>
        <dbReference type="EMBL" id="KAL3524575.1"/>
    </source>
</evidence>
<dbReference type="EMBL" id="JBJUIK010000006">
    <property type="protein sequence ID" value="KAL3524575.1"/>
    <property type="molecule type" value="Genomic_DNA"/>
</dbReference>
<gene>
    <name evidence="1" type="ORF">ACH5RR_012947</name>
</gene>
<name>A0ABD3A1Y3_9GENT</name>
<dbReference type="AlphaFoldDB" id="A0ABD3A1Y3"/>
<accession>A0ABD3A1Y3</accession>
<dbReference type="Proteomes" id="UP001630127">
    <property type="component" value="Unassembled WGS sequence"/>
</dbReference>
<keyword evidence="2" id="KW-1185">Reference proteome</keyword>
<protein>
    <submittedName>
        <fullName evidence="1">Uncharacterized protein</fullName>
    </submittedName>
</protein>
<evidence type="ECO:0000313" key="2">
    <source>
        <dbReference type="Proteomes" id="UP001630127"/>
    </source>
</evidence>
<comment type="caution">
    <text evidence="1">The sequence shown here is derived from an EMBL/GenBank/DDBJ whole genome shotgun (WGS) entry which is preliminary data.</text>
</comment>